<dbReference type="InterPro" id="IPR052274">
    <property type="entry name" value="Krueppel_C2H2_Zn-finger"/>
</dbReference>
<feature type="domain" description="C2H2-type" evidence="17">
    <location>
        <begin position="309"/>
        <end position="337"/>
    </location>
</feature>
<dbReference type="PANTHER" id="PTHR22979">
    <property type="entry name" value="ZINC FINGER PROTEIN-RELATED"/>
    <property type="match status" value="1"/>
</dbReference>
<dbReference type="AlphaFoldDB" id="A0A3L8RTT5"/>
<dbReference type="PANTHER" id="PTHR22979:SF2">
    <property type="entry name" value="ZINC FINGER PROTEIN 512"/>
    <property type="match status" value="1"/>
</dbReference>
<keyword evidence="19" id="KW-1185">Reference proteome</keyword>
<evidence type="ECO:0000256" key="8">
    <source>
        <dbReference type="ARBA" id="ARBA00022833"/>
    </source>
</evidence>
<keyword evidence="9" id="KW-0832">Ubl conjugation</keyword>
<dbReference type="GO" id="GO:0003677">
    <property type="term" value="F:DNA binding"/>
    <property type="evidence" value="ECO:0007669"/>
    <property type="project" value="UniProtKB-KW"/>
</dbReference>
<dbReference type="STRING" id="44316.ENSEGOP00005014159"/>
<sequence length="684" mass="77524">MPWLQEVLADRCAGRNGNAGLEQGDPHRIPGPPAPRGDSRARRMPGVWHLHHSSLRTSSSSRGASVLCFCTVLLSWMLSPARVPAPAADVFHLIGMARSPRADRIHHFRSFQALGCCFTSHLCKEGHQDWTSQTAEAQEQLEEVEAAVVGVNSDSEDTVTNISSASPKSPVNGSAESRSKRTIRRPAYWLEMRGIKNSVNKSSEKKGEVLLKGKRKSEQREGKDVKDSPKKKRKISGKKQQTGKKHNSRTKRQTVQKEPETYDAGSMEEQWSLEIQDKGRVTCPTCQAVVRKTVEGLKKHMMNCRKEMFTCHHCGKQLKSLAGMKYHVMADHNNQPVVKEGEELDEQLERDRLRKVLKRMGKLKCTREGCTGSFTSIMGYLYHIKKCGKAASELDKMAMKCHHCGKAYRSKAGLVYHLRSKHGPVTFLHEERRTENLKEMKQEQNNTGRVQRRSAKVAIYYLHELAGEELAKEWPKRKVLQDLIPDDRKLKYTRPGLPTFSQDVLCKWKTEIKMYRRVHCPNQGCESVYGSVSGLKSHLGTCTLGDFVAGKYKCLLCEKEFISESGVKYHINSVHAEDWFDVNTTTTKSFEKLMKIRQREEQKKQRKKRPLTRGKKKRAGTLAAKKLPTVGAEKTRRSKRGRPQRVDNESASSEEGAPQVAQRAEVPKTSRKRGQSKSVEDEKE</sequence>
<evidence type="ECO:0000256" key="12">
    <source>
        <dbReference type="ARBA" id="ARBA00023163"/>
    </source>
</evidence>
<evidence type="ECO:0000256" key="7">
    <source>
        <dbReference type="ARBA" id="ARBA00022771"/>
    </source>
</evidence>
<dbReference type="InterPro" id="IPR048408">
    <property type="entry name" value="ZNF512_C2HC"/>
</dbReference>
<dbReference type="InterPro" id="IPR048403">
    <property type="entry name" value="ZNF512_znf-C2H2"/>
</dbReference>
<evidence type="ECO:0000256" key="15">
    <source>
        <dbReference type="PROSITE-ProRule" id="PRU00042"/>
    </source>
</evidence>
<accession>A0A3L8RTT5</accession>
<evidence type="ECO:0000256" key="10">
    <source>
        <dbReference type="ARBA" id="ARBA00023015"/>
    </source>
</evidence>
<comment type="subcellular location">
    <subcellularLocation>
        <location evidence="2">Nucleus</location>
    </subcellularLocation>
</comment>
<dbReference type="FunFam" id="3.30.160.60:FF:000270">
    <property type="entry name" value="Zinc finger protein 512"/>
    <property type="match status" value="1"/>
</dbReference>
<evidence type="ECO:0000256" key="16">
    <source>
        <dbReference type="SAM" id="MobiDB-lite"/>
    </source>
</evidence>
<evidence type="ECO:0000256" key="13">
    <source>
        <dbReference type="ARBA" id="ARBA00023242"/>
    </source>
</evidence>
<keyword evidence="12" id="KW-0804">Transcription</keyword>
<evidence type="ECO:0000256" key="14">
    <source>
        <dbReference type="ARBA" id="ARBA00039955"/>
    </source>
</evidence>
<dbReference type="Pfam" id="PF21276">
    <property type="entry name" value="ZNF512_C2HC"/>
    <property type="match status" value="2"/>
</dbReference>
<evidence type="ECO:0000256" key="6">
    <source>
        <dbReference type="ARBA" id="ARBA00022737"/>
    </source>
</evidence>
<dbReference type="FunFam" id="3.30.160.60:FF:000580">
    <property type="entry name" value="Zinc finger protein 512"/>
    <property type="match status" value="1"/>
</dbReference>
<dbReference type="InterPro" id="IPR036236">
    <property type="entry name" value="Znf_C2H2_sf"/>
</dbReference>
<dbReference type="Gene3D" id="3.30.160.60">
    <property type="entry name" value="Classic Zinc Finger"/>
    <property type="match status" value="3"/>
</dbReference>
<dbReference type="FunFam" id="3.30.160.60:FF:000177">
    <property type="entry name" value="Zinc finger protein 512"/>
    <property type="match status" value="1"/>
</dbReference>
<dbReference type="PROSITE" id="PS50157">
    <property type="entry name" value="ZINC_FINGER_C2H2_2"/>
    <property type="match status" value="3"/>
</dbReference>
<evidence type="ECO:0000256" key="5">
    <source>
        <dbReference type="ARBA" id="ARBA00022723"/>
    </source>
</evidence>
<evidence type="ECO:0000256" key="2">
    <source>
        <dbReference type="ARBA" id="ARBA00004123"/>
    </source>
</evidence>
<evidence type="ECO:0000313" key="18">
    <source>
        <dbReference type="EMBL" id="RLV86213.1"/>
    </source>
</evidence>
<name>A0A3L8RTT5_CHLGU</name>
<gene>
    <name evidence="18" type="ORF">DV515_00015931</name>
</gene>
<dbReference type="GO" id="GO:0005634">
    <property type="term" value="C:nucleus"/>
    <property type="evidence" value="ECO:0007669"/>
    <property type="project" value="UniProtKB-SubCell"/>
</dbReference>
<evidence type="ECO:0000259" key="17">
    <source>
        <dbReference type="PROSITE" id="PS50157"/>
    </source>
</evidence>
<keyword evidence="10" id="KW-0805">Transcription regulation</keyword>
<keyword evidence="6" id="KW-0677">Repeat</keyword>
<keyword evidence="7 15" id="KW-0863">Zinc-finger</keyword>
<comment type="function">
    <text evidence="1">May be involved in transcriptional regulation.</text>
</comment>
<protein>
    <recommendedName>
        <fullName evidence="14">Zinc finger protein 512</fullName>
    </recommendedName>
</protein>
<dbReference type="Proteomes" id="UP000276834">
    <property type="component" value="Unassembled WGS sequence"/>
</dbReference>
<feature type="region of interest" description="Disordered" evidence="16">
    <location>
        <begin position="15"/>
        <end position="42"/>
    </location>
</feature>
<dbReference type="Pfam" id="PF21367">
    <property type="entry name" value="ZNF512_zf-C2H2"/>
    <property type="match status" value="1"/>
</dbReference>
<organism evidence="18 19">
    <name type="scientific">Chloebia gouldiae</name>
    <name type="common">Gouldian finch</name>
    <name type="synonym">Erythrura gouldiae</name>
    <dbReference type="NCBI Taxonomy" id="44316"/>
    <lineage>
        <taxon>Eukaryota</taxon>
        <taxon>Metazoa</taxon>
        <taxon>Chordata</taxon>
        <taxon>Craniata</taxon>
        <taxon>Vertebrata</taxon>
        <taxon>Euteleostomi</taxon>
        <taxon>Archelosauria</taxon>
        <taxon>Archosauria</taxon>
        <taxon>Dinosauria</taxon>
        <taxon>Saurischia</taxon>
        <taxon>Theropoda</taxon>
        <taxon>Coelurosauria</taxon>
        <taxon>Aves</taxon>
        <taxon>Neognathae</taxon>
        <taxon>Neoaves</taxon>
        <taxon>Telluraves</taxon>
        <taxon>Australaves</taxon>
        <taxon>Passeriformes</taxon>
        <taxon>Passeroidea</taxon>
        <taxon>Passeridae</taxon>
        <taxon>Chloebia</taxon>
    </lineage>
</organism>
<evidence type="ECO:0000256" key="4">
    <source>
        <dbReference type="ARBA" id="ARBA00022499"/>
    </source>
</evidence>
<feature type="region of interest" description="Disordered" evidence="16">
    <location>
        <begin position="598"/>
        <end position="684"/>
    </location>
</feature>
<keyword evidence="13" id="KW-0539">Nucleus</keyword>
<dbReference type="OrthoDB" id="9949647at2759"/>
<dbReference type="Pfam" id="PF00096">
    <property type="entry name" value="zf-C2H2"/>
    <property type="match status" value="1"/>
</dbReference>
<feature type="compositionally biased region" description="Basic and acidic residues" evidence="16">
    <location>
        <begin position="202"/>
        <end position="228"/>
    </location>
</feature>
<dbReference type="SMART" id="SM00355">
    <property type="entry name" value="ZnF_C2H2"/>
    <property type="match status" value="5"/>
</dbReference>
<reference evidence="18 19" key="1">
    <citation type="journal article" date="2018" name="Proc. R. Soc. B">
        <title>A non-coding region near Follistatin controls head colour polymorphism in the Gouldian finch.</title>
        <authorList>
            <person name="Toomey M.B."/>
            <person name="Marques C.I."/>
            <person name="Andrade P."/>
            <person name="Araujo P.M."/>
            <person name="Sabatino S."/>
            <person name="Gazda M.A."/>
            <person name="Afonso S."/>
            <person name="Lopes R.J."/>
            <person name="Corbo J.C."/>
            <person name="Carneiro M."/>
        </authorList>
    </citation>
    <scope>NUCLEOTIDE SEQUENCE [LARGE SCALE GENOMIC DNA]</scope>
    <source>
        <strain evidence="18">Red01</strain>
        <tissue evidence="18">Muscle</tissue>
    </source>
</reference>
<dbReference type="PROSITE" id="PS00028">
    <property type="entry name" value="ZINC_FINGER_C2H2_1"/>
    <property type="match status" value="3"/>
</dbReference>
<comment type="similarity">
    <text evidence="3">Belongs to the krueppel C2H2-type zinc-finger protein family.</text>
</comment>
<dbReference type="GO" id="GO:0008270">
    <property type="term" value="F:zinc ion binding"/>
    <property type="evidence" value="ECO:0007669"/>
    <property type="project" value="UniProtKB-KW"/>
</dbReference>
<dbReference type="InterPro" id="IPR013087">
    <property type="entry name" value="Znf_C2H2_type"/>
</dbReference>
<feature type="compositionally biased region" description="Polar residues" evidence="16">
    <location>
        <begin position="158"/>
        <end position="176"/>
    </location>
</feature>
<feature type="domain" description="C2H2-type" evidence="17">
    <location>
        <begin position="399"/>
        <end position="422"/>
    </location>
</feature>
<feature type="region of interest" description="Disordered" evidence="16">
    <location>
        <begin position="155"/>
        <end position="180"/>
    </location>
</feature>
<proteinExistence type="inferred from homology"/>
<keyword evidence="8" id="KW-0862">Zinc</keyword>
<feature type="domain" description="C2H2-type" evidence="17">
    <location>
        <begin position="552"/>
        <end position="580"/>
    </location>
</feature>
<dbReference type="EMBL" id="QUSF01000225">
    <property type="protein sequence ID" value="RLV86213.1"/>
    <property type="molecule type" value="Genomic_DNA"/>
</dbReference>
<feature type="compositionally biased region" description="Basic residues" evidence="16">
    <location>
        <begin position="229"/>
        <end position="254"/>
    </location>
</feature>
<evidence type="ECO:0000313" key="19">
    <source>
        <dbReference type="Proteomes" id="UP000276834"/>
    </source>
</evidence>
<comment type="caution">
    <text evidence="18">The sequence shown here is derived from an EMBL/GenBank/DDBJ whole genome shotgun (WGS) entry which is preliminary data.</text>
</comment>
<feature type="region of interest" description="Disordered" evidence="16">
    <location>
        <begin position="200"/>
        <end position="265"/>
    </location>
</feature>
<evidence type="ECO:0000256" key="3">
    <source>
        <dbReference type="ARBA" id="ARBA00006991"/>
    </source>
</evidence>
<evidence type="ECO:0000256" key="11">
    <source>
        <dbReference type="ARBA" id="ARBA00023125"/>
    </source>
</evidence>
<keyword evidence="5" id="KW-0479">Metal-binding</keyword>
<keyword evidence="11" id="KW-0238">DNA-binding</keyword>
<dbReference type="SUPFAM" id="SSF57667">
    <property type="entry name" value="beta-beta-alpha zinc fingers"/>
    <property type="match status" value="5"/>
</dbReference>
<keyword evidence="4" id="KW-1017">Isopeptide bond</keyword>
<evidence type="ECO:0000256" key="1">
    <source>
        <dbReference type="ARBA" id="ARBA00003767"/>
    </source>
</evidence>
<evidence type="ECO:0000256" key="9">
    <source>
        <dbReference type="ARBA" id="ARBA00022843"/>
    </source>
</evidence>
<feature type="compositionally biased region" description="Basic residues" evidence="16">
    <location>
        <begin position="604"/>
        <end position="619"/>
    </location>
</feature>